<keyword evidence="2" id="KW-0472">Membrane</keyword>
<keyword evidence="2" id="KW-1133">Transmembrane helix</keyword>
<feature type="compositionally biased region" description="Basic and acidic residues" evidence="1">
    <location>
        <begin position="29"/>
        <end position="41"/>
    </location>
</feature>
<dbReference type="AlphaFoldDB" id="A0A9W5UU91"/>
<feature type="compositionally biased region" description="Low complexity" evidence="1">
    <location>
        <begin position="69"/>
        <end position="79"/>
    </location>
</feature>
<feature type="transmembrane region" description="Helical" evidence="2">
    <location>
        <begin position="233"/>
        <end position="252"/>
    </location>
</feature>
<evidence type="ECO:0000313" key="3">
    <source>
        <dbReference type="EMBL" id="GIJ34313.1"/>
    </source>
</evidence>
<keyword evidence="2" id="KW-0812">Transmembrane</keyword>
<feature type="compositionally biased region" description="Low complexity" evidence="1">
    <location>
        <begin position="87"/>
        <end position="101"/>
    </location>
</feature>
<organism evidence="3 4">
    <name type="scientific">Micromonospora sediminimaris</name>
    <dbReference type="NCBI Taxonomy" id="547162"/>
    <lineage>
        <taxon>Bacteria</taxon>
        <taxon>Bacillati</taxon>
        <taxon>Actinomycetota</taxon>
        <taxon>Actinomycetes</taxon>
        <taxon>Micromonosporales</taxon>
        <taxon>Micromonosporaceae</taxon>
        <taxon>Micromonospora</taxon>
    </lineage>
</organism>
<evidence type="ECO:0008006" key="5">
    <source>
        <dbReference type="Google" id="ProtNLM"/>
    </source>
</evidence>
<feature type="transmembrane region" description="Helical" evidence="2">
    <location>
        <begin position="264"/>
        <end position="283"/>
    </location>
</feature>
<evidence type="ECO:0000313" key="4">
    <source>
        <dbReference type="Proteomes" id="UP000607311"/>
    </source>
</evidence>
<dbReference type="EMBL" id="BOPD01000020">
    <property type="protein sequence ID" value="GIJ34313.1"/>
    <property type="molecule type" value="Genomic_DNA"/>
</dbReference>
<protein>
    <recommendedName>
        <fullName evidence="5">Thrombospondin</fullName>
    </recommendedName>
</protein>
<feature type="transmembrane region" description="Helical" evidence="2">
    <location>
        <begin position="208"/>
        <end position="227"/>
    </location>
</feature>
<evidence type="ECO:0000256" key="2">
    <source>
        <dbReference type="SAM" id="Phobius"/>
    </source>
</evidence>
<sequence>MKFSSLLRREEPAPPAADDSRTGTVATDTRPDERSGVEGRTDGSTTRRTAADPVAGQPATDRAAKDRAATSPTAGAGTARVDGQPDAQRSAEARAATARSTVHGSRRARAATTETVDGHRVTGVDRTLDGDRASGRDRAVDGLHTTDRTTDRDRTSDGDRAGDADRHADRDRSVGTVERDGRVDDDRTPDGATGRDVPSAPVGPRPRASLLATLGLIVGVGGILFVLTGALAGYGIALGAVGAVLAVLGLMATRRRHIAGKSDALLGIAFGLGAVVLGVLAMTGQYDWPSTDGDVVVRFREWLDSQFVDRL</sequence>
<accession>A0A9W5UU91</accession>
<dbReference type="RefSeq" id="WP_232511270.1">
    <property type="nucleotide sequence ID" value="NZ_BOPD01000020.1"/>
</dbReference>
<proteinExistence type="predicted"/>
<feature type="region of interest" description="Disordered" evidence="1">
    <location>
        <begin position="1"/>
        <end position="204"/>
    </location>
</feature>
<gene>
    <name evidence="3" type="ORF">Vse01_34610</name>
</gene>
<dbReference type="Proteomes" id="UP000607311">
    <property type="component" value="Unassembled WGS sequence"/>
</dbReference>
<keyword evidence="4" id="KW-1185">Reference proteome</keyword>
<evidence type="ECO:0000256" key="1">
    <source>
        <dbReference type="SAM" id="MobiDB-lite"/>
    </source>
</evidence>
<reference evidence="3" key="1">
    <citation type="submission" date="2021-01" db="EMBL/GenBank/DDBJ databases">
        <title>Whole genome shotgun sequence of Verrucosispora sediminis NBRC 107745.</title>
        <authorList>
            <person name="Komaki H."/>
            <person name="Tamura T."/>
        </authorList>
    </citation>
    <scope>NUCLEOTIDE SEQUENCE</scope>
    <source>
        <strain evidence="3">NBRC 107745</strain>
    </source>
</reference>
<comment type="caution">
    <text evidence="3">The sequence shown here is derived from an EMBL/GenBank/DDBJ whole genome shotgun (WGS) entry which is preliminary data.</text>
</comment>
<name>A0A9W5UU91_9ACTN</name>
<feature type="compositionally biased region" description="Basic and acidic residues" evidence="1">
    <location>
        <begin position="116"/>
        <end position="189"/>
    </location>
</feature>